<dbReference type="Proteomes" id="UP001590950">
    <property type="component" value="Unassembled WGS sequence"/>
</dbReference>
<feature type="transmembrane region" description="Helical" evidence="6">
    <location>
        <begin position="56"/>
        <end position="73"/>
    </location>
</feature>
<feature type="transmembrane region" description="Helical" evidence="6">
    <location>
        <begin position="296"/>
        <end position="313"/>
    </location>
</feature>
<proteinExistence type="predicted"/>
<keyword evidence="3 6" id="KW-0812">Transmembrane</keyword>
<sequence length="533" mass="57420">MKEYFDVTMTERHELLSNSDPEDEDGEIYDDRSPGMSEALLIDAIEPEPSVSLPHLLLLSCGVGGLQVVWSVILSNGSPFLVSLGLSKSLTALVWVAAPLCGVVVQPLVGTWSDRTQSRMGRRRPFILGGAVGVVISMLCLAWIEDLVYGIPKAPEYRTSGTQHLVISIAIFLIYILNMSIQPLQAGLRTLIVENCPTHQQAQASAWAGAMTGVGNIVGYLSGFAALPDLFGSKTLTQFQCLCVIASASFLVTTAMSCSVVERHVPPERIELNGLVAFLGDLFRTYRSMPMKIRDVCHIQFCAWMGWFPFLFYSTTYVGEFYEGRVKARDSSTPPMPGDRSTLSEEAIRFGTFASFLFAVVAFIANIFLPLLLKAFNEGNSSPRSHSNKLRISQLWICGHVFFALAMFATLIITSQAGATFIVACVGLSWALTLWAPFAIIGSELAARQSLRDTISDISGEEPPPPSRDVQAGAIMGLHNVAISAPQIIAALACSGIFGIAKALGSQAGTGWVLRAGGCAALGAAYLTSRFEG</sequence>
<name>A0ABR4AA94_9LECA</name>
<accession>A0ABR4AA94</accession>
<keyword evidence="2" id="KW-0813">Transport</keyword>
<dbReference type="Pfam" id="PF07690">
    <property type="entry name" value="MFS_1"/>
    <property type="match status" value="1"/>
</dbReference>
<dbReference type="EMBL" id="JBEFKJ010000014">
    <property type="protein sequence ID" value="KAL2042399.1"/>
    <property type="molecule type" value="Genomic_DNA"/>
</dbReference>
<feature type="transmembrane region" description="Helical" evidence="6">
    <location>
        <begin position="419"/>
        <end position="442"/>
    </location>
</feature>
<dbReference type="Gene3D" id="1.20.1250.20">
    <property type="entry name" value="MFS general substrate transporter like domains"/>
    <property type="match status" value="1"/>
</dbReference>
<comment type="caution">
    <text evidence="7">The sequence shown here is derived from an EMBL/GenBank/DDBJ whole genome shotgun (WGS) entry which is preliminary data.</text>
</comment>
<evidence type="ECO:0008006" key="9">
    <source>
        <dbReference type="Google" id="ProtNLM"/>
    </source>
</evidence>
<evidence type="ECO:0000256" key="3">
    <source>
        <dbReference type="ARBA" id="ARBA00022692"/>
    </source>
</evidence>
<gene>
    <name evidence="7" type="ORF">N7G274_004890</name>
</gene>
<evidence type="ECO:0000256" key="1">
    <source>
        <dbReference type="ARBA" id="ARBA00004141"/>
    </source>
</evidence>
<reference evidence="7 8" key="1">
    <citation type="submission" date="2024-09" db="EMBL/GenBank/DDBJ databases">
        <title>Rethinking Asexuality: The Enigmatic Case of Functional Sexual Genes in Lepraria (Stereocaulaceae).</title>
        <authorList>
            <person name="Doellman M."/>
            <person name="Sun Y."/>
            <person name="Barcenas-Pena A."/>
            <person name="Lumbsch H.T."/>
            <person name="Grewe F."/>
        </authorList>
    </citation>
    <scope>NUCLEOTIDE SEQUENCE [LARGE SCALE GENOMIC DNA]</scope>
    <source>
        <strain evidence="7 8">Mercado 3170</strain>
    </source>
</reference>
<evidence type="ECO:0000313" key="8">
    <source>
        <dbReference type="Proteomes" id="UP001590950"/>
    </source>
</evidence>
<dbReference type="InterPro" id="IPR036259">
    <property type="entry name" value="MFS_trans_sf"/>
</dbReference>
<feature type="transmembrane region" description="Helical" evidence="6">
    <location>
        <begin position="93"/>
        <end position="113"/>
    </location>
</feature>
<feature type="transmembrane region" description="Helical" evidence="6">
    <location>
        <begin position="350"/>
        <end position="373"/>
    </location>
</feature>
<organism evidence="7 8">
    <name type="scientific">Stereocaulon virgatum</name>
    <dbReference type="NCBI Taxonomy" id="373712"/>
    <lineage>
        <taxon>Eukaryota</taxon>
        <taxon>Fungi</taxon>
        <taxon>Dikarya</taxon>
        <taxon>Ascomycota</taxon>
        <taxon>Pezizomycotina</taxon>
        <taxon>Lecanoromycetes</taxon>
        <taxon>OSLEUM clade</taxon>
        <taxon>Lecanoromycetidae</taxon>
        <taxon>Lecanorales</taxon>
        <taxon>Lecanorineae</taxon>
        <taxon>Stereocaulaceae</taxon>
        <taxon>Stereocaulon</taxon>
    </lineage>
</organism>
<keyword evidence="5 6" id="KW-0472">Membrane</keyword>
<feature type="transmembrane region" description="Helical" evidence="6">
    <location>
        <begin position="394"/>
        <end position="413"/>
    </location>
</feature>
<evidence type="ECO:0000256" key="4">
    <source>
        <dbReference type="ARBA" id="ARBA00022989"/>
    </source>
</evidence>
<evidence type="ECO:0000256" key="5">
    <source>
        <dbReference type="ARBA" id="ARBA00023136"/>
    </source>
</evidence>
<dbReference type="SUPFAM" id="SSF103473">
    <property type="entry name" value="MFS general substrate transporter"/>
    <property type="match status" value="1"/>
</dbReference>
<dbReference type="PANTHER" id="PTHR19432:SF35">
    <property type="entry name" value="SOLUTE CARRIER FAMILY 45 MEMBER 3 ISOFORM X1"/>
    <property type="match status" value="1"/>
</dbReference>
<evidence type="ECO:0000313" key="7">
    <source>
        <dbReference type="EMBL" id="KAL2042399.1"/>
    </source>
</evidence>
<comment type="subcellular location">
    <subcellularLocation>
        <location evidence="1">Membrane</location>
        <topology evidence="1">Multi-pass membrane protein</topology>
    </subcellularLocation>
</comment>
<keyword evidence="8" id="KW-1185">Reference proteome</keyword>
<evidence type="ECO:0000256" key="6">
    <source>
        <dbReference type="SAM" id="Phobius"/>
    </source>
</evidence>
<feature type="transmembrane region" description="Helical" evidence="6">
    <location>
        <begin position="164"/>
        <end position="181"/>
    </location>
</feature>
<evidence type="ECO:0000256" key="2">
    <source>
        <dbReference type="ARBA" id="ARBA00022448"/>
    </source>
</evidence>
<dbReference type="InterPro" id="IPR011701">
    <property type="entry name" value="MFS"/>
</dbReference>
<feature type="transmembrane region" description="Helical" evidence="6">
    <location>
        <begin position="125"/>
        <end position="144"/>
    </location>
</feature>
<dbReference type="PANTHER" id="PTHR19432">
    <property type="entry name" value="SUGAR TRANSPORTER"/>
    <property type="match status" value="1"/>
</dbReference>
<keyword evidence="4 6" id="KW-1133">Transmembrane helix</keyword>
<protein>
    <recommendedName>
        <fullName evidence="9">Sucrose transporter</fullName>
    </recommendedName>
</protein>